<dbReference type="PANTHER" id="PTHR46116">
    <property type="entry name" value="(E3-INDEPENDENT) E2 UBIQUITIN-CONJUGATING ENZYME"/>
    <property type="match status" value="1"/>
</dbReference>
<keyword evidence="2" id="KW-0833">Ubl conjugation pathway</keyword>
<dbReference type="Pfam" id="PF00179">
    <property type="entry name" value="UQ_con"/>
    <property type="match status" value="1"/>
</dbReference>
<dbReference type="Gene3D" id="3.10.110.10">
    <property type="entry name" value="Ubiquitin Conjugating Enzyme"/>
    <property type="match status" value="1"/>
</dbReference>
<dbReference type="PANTHER" id="PTHR46116:SF41">
    <property type="entry name" value="UBIQUITIN-CONJUGATING ENZYME E2 25-RELATED"/>
    <property type="match status" value="1"/>
</dbReference>
<gene>
    <name evidence="5" type="ORF">A2U01_0000011</name>
</gene>
<proteinExistence type="predicted"/>
<feature type="compositionally biased region" description="Basic and acidic residues" evidence="3">
    <location>
        <begin position="1"/>
        <end position="14"/>
    </location>
</feature>
<evidence type="ECO:0000256" key="1">
    <source>
        <dbReference type="ARBA" id="ARBA00022679"/>
    </source>
</evidence>
<evidence type="ECO:0000313" key="5">
    <source>
        <dbReference type="EMBL" id="MCH79265.1"/>
    </source>
</evidence>
<evidence type="ECO:0000313" key="6">
    <source>
        <dbReference type="Proteomes" id="UP000265520"/>
    </source>
</evidence>
<evidence type="ECO:0000259" key="4">
    <source>
        <dbReference type="PROSITE" id="PS50127"/>
    </source>
</evidence>
<keyword evidence="1" id="KW-0808">Transferase</keyword>
<keyword evidence="6" id="KW-1185">Reference proteome</keyword>
<dbReference type="SMART" id="SM00212">
    <property type="entry name" value="UBCc"/>
    <property type="match status" value="1"/>
</dbReference>
<feature type="region of interest" description="Disordered" evidence="3">
    <location>
        <begin position="1"/>
        <end position="40"/>
    </location>
</feature>
<feature type="domain" description="UBC core" evidence="4">
    <location>
        <begin position="234"/>
        <end position="391"/>
    </location>
</feature>
<sequence>MKRHFDVFSNRERPSAAISPLPQSPPIINQHPHHRPPPPPPVTELGILNMGAPAFTLVNVAPSLTTTIVDWYRSDIVLLLPTPQQLHRHRSPTGVRVSTILLLEWNKTETGMAIAQDLFMFFDKFRVVIDISDDDDSDDDNDLVIIGEKPPRKIINKGKTILCDDDDVIDVDDSNDDVVIIGEKVVNKSSNHANFKDEILNKFSSFKHFDIFSGSPSDHAFLSNKFLLNEHKKNWAKRIQKEWEILKNSMPDSMFVRVYESRMELMTAVIIGAEGTPYHDGLFFIDLCLPYDFPNRPPMVRLHNPCASSKLNPNIGARGSICLSLLNTTTGKKNECWRPRSTILQVLVSIQGLVLTTDPYLNGPFDCYRGLSTRSESLNNIIRTYNENAFLDSLRTMIHVIRRPLKNFEDFVVGHFLNRAHDILSACKAYSKGVQVCSLVKSESWKFDRQTHKSLPEYFTNTLCCLMKELANEFARIGAMD</sequence>
<comment type="caution">
    <text evidence="5">The sequence shown here is derived from an EMBL/GenBank/DDBJ whole genome shotgun (WGS) entry which is preliminary data.</text>
</comment>
<dbReference type="InterPro" id="IPR000608">
    <property type="entry name" value="UBC"/>
</dbReference>
<organism evidence="5 6">
    <name type="scientific">Trifolium medium</name>
    <dbReference type="NCBI Taxonomy" id="97028"/>
    <lineage>
        <taxon>Eukaryota</taxon>
        <taxon>Viridiplantae</taxon>
        <taxon>Streptophyta</taxon>
        <taxon>Embryophyta</taxon>
        <taxon>Tracheophyta</taxon>
        <taxon>Spermatophyta</taxon>
        <taxon>Magnoliopsida</taxon>
        <taxon>eudicotyledons</taxon>
        <taxon>Gunneridae</taxon>
        <taxon>Pentapetalae</taxon>
        <taxon>rosids</taxon>
        <taxon>fabids</taxon>
        <taxon>Fabales</taxon>
        <taxon>Fabaceae</taxon>
        <taxon>Papilionoideae</taxon>
        <taxon>50 kb inversion clade</taxon>
        <taxon>NPAAA clade</taxon>
        <taxon>Hologalegina</taxon>
        <taxon>IRL clade</taxon>
        <taxon>Trifolieae</taxon>
        <taxon>Trifolium</taxon>
    </lineage>
</organism>
<dbReference type="CDD" id="cd23837">
    <property type="entry name" value="UBCc_UBE2O"/>
    <property type="match status" value="1"/>
</dbReference>
<protein>
    <submittedName>
        <fullName evidence="5">Putative ubiquitin-conjugating enzyme E2 25-like</fullName>
    </submittedName>
</protein>
<dbReference type="EMBL" id="LXQA010000007">
    <property type="protein sequence ID" value="MCH79265.1"/>
    <property type="molecule type" value="Genomic_DNA"/>
</dbReference>
<name>A0A392LWK6_9FABA</name>
<dbReference type="GO" id="GO:0061631">
    <property type="term" value="F:ubiquitin conjugating enzyme activity"/>
    <property type="evidence" value="ECO:0007669"/>
    <property type="project" value="TreeGrafter"/>
</dbReference>
<dbReference type="InterPro" id="IPR016135">
    <property type="entry name" value="UBQ-conjugating_enzyme/RWD"/>
</dbReference>
<dbReference type="AlphaFoldDB" id="A0A392LWK6"/>
<dbReference type="SUPFAM" id="SSF54495">
    <property type="entry name" value="UBC-like"/>
    <property type="match status" value="1"/>
</dbReference>
<evidence type="ECO:0000256" key="3">
    <source>
        <dbReference type="SAM" id="MobiDB-lite"/>
    </source>
</evidence>
<dbReference type="Proteomes" id="UP000265520">
    <property type="component" value="Unassembled WGS sequence"/>
</dbReference>
<dbReference type="PROSITE" id="PS50127">
    <property type="entry name" value="UBC_2"/>
    <property type="match status" value="1"/>
</dbReference>
<reference evidence="5 6" key="1">
    <citation type="journal article" date="2018" name="Front. Plant Sci.">
        <title>Red Clover (Trifolium pratense) and Zigzag Clover (T. medium) - A Picture of Genomic Similarities and Differences.</title>
        <authorList>
            <person name="Dluhosova J."/>
            <person name="Istvanek J."/>
            <person name="Nedelnik J."/>
            <person name="Repkova J."/>
        </authorList>
    </citation>
    <scope>NUCLEOTIDE SEQUENCE [LARGE SCALE GENOMIC DNA]</scope>
    <source>
        <strain evidence="6">cv. 10/8</strain>
        <tissue evidence="5">Leaf</tissue>
    </source>
</reference>
<evidence type="ECO:0000256" key="2">
    <source>
        <dbReference type="ARBA" id="ARBA00022786"/>
    </source>
</evidence>
<accession>A0A392LWK6</accession>